<dbReference type="AlphaFoldDB" id="A0A7R9FX42"/>
<feature type="region of interest" description="Disordered" evidence="1">
    <location>
        <begin position="109"/>
        <end position="130"/>
    </location>
</feature>
<feature type="region of interest" description="Disordered" evidence="1">
    <location>
        <begin position="951"/>
        <end position="970"/>
    </location>
</feature>
<name>A0A7R9FX42_TIMSH</name>
<protein>
    <submittedName>
        <fullName evidence="2">Uncharacterized protein</fullName>
    </submittedName>
</protein>
<gene>
    <name evidence="2" type="ORF">TSIB3V08_LOCUS2643</name>
</gene>
<feature type="compositionally biased region" description="Polar residues" evidence="1">
    <location>
        <begin position="579"/>
        <end position="590"/>
    </location>
</feature>
<dbReference type="EMBL" id="OC000815">
    <property type="protein sequence ID" value="CAD7258404.1"/>
    <property type="molecule type" value="Genomic_DNA"/>
</dbReference>
<evidence type="ECO:0000313" key="2">
    <source>
        <dbReference type="EMBL" id="CAD7258404.1"/>
    </source>
</evidence>
<proteinExistence type="predicted"/>
<reference evidence="2" key="1">
    <citation type="submission" date="2020-11" db="EMBL/GenBank/DDBJ databases">
        <authorList>
            <person name="Tran Van P."/>
        </authorList>
    </citation>
    <scope>NUCLEOTIDE SEQUENCE</scope>
</reference>
<feature type="compositionally biased region" description="Low complexity" evidence="1">
    <location>
        <begin position="565"/>
        <end position="576"/>
    </location>
</feature>
<evidence type="ECO:0000256" key="1">
    <source>
        <dbReference type="SAM" id="MobiDB-lite"/>
    </source>
</evidence>
<accession>A0A7R9FX42</accession>
<organism evidence="2">
    <name type="scientific">Timema shepardi</name>
    <name type="common">Walking stick</name>
    <dbReference type="NCBI Taxonomy" id="629360"/>
    <lineage>
        <taxon>Eukaryota</taxon>
        <taxon>Metazoa</taxon>
        <taxon>Ecdysozoa</taxon>
        <taxon>Arthropoda</taxon>
        <taxon>Hexapoda</taxon>
        <taxon>Insecta</taxon>
        <taxon>Pterygota</taxon>
        <taxon>Neoptera</taxon>
        <taxon>Polyneoptera</taxon>
        <taxon>Phasmatodea</taxon>
        <taxon>Timematodea</taxon>
        <taxon>Timematoidea</taxon>
        <taxon>Timematidae</taxon>
        <taxon>Timema</taxon>
    </lineage>
</organism>
<sequence>MAYTKLGSNFDLPIGSLVYCEISSLDHVDTEVDRHVLLMCACVCVKSGVRHLIVKQNSVHLCKVVSECWSSWPGRCRWIKRLTGASFQNGIGKVELEEVNLHLRGGRVENHLRKTTTPSSPDRDSNLDLPVLSSRAQHDKRVRQLRHRGGLRHTLSFENLLERLPREVDRVQVGALVQQRLGEAHRTGFGRTGQVQRCVALVVQSVHFCTYRKQNLREAGRREVTRWIPAHQRRVSRACQGDYDDSVQVRHIAVSGRDLLQHVDASFNLGDRLAKDCHEVCVGHRGHPPAPSGRPALLSHHEAKQLDPLLHLQGVGPQRNAPVELARVGIHRTTVSDVVTGVWVRGSQDALADSKGLHPHFIRVCKEVFHLVMVSDFPYVVVSWDRKRAELFADLSSMALFQRSRAPIIVPLLVHVGGPQQLQRIDPLRDEQFEYLETTTLRAVVERSVALHALPVDVCVQTQKELCDTVVPFVAGDHKTRVAMSVGHFDIWGHKQTRVHRKLTTDISLNLLSMCLLPPPWSTRNFTISKCPSKQAARRGVELVRVVLLTHAPWRTKRRTTGKWPAAAAHHNGGAPSIVSPSNTTENKRPSSSYWHEEYKLLRCTHIKTHFNTPAYFHLIDLRILCLNLSHMLERTGSRLLYVCVAALYEVLRYIVVAIATRHHQRSRAIRLSGYQHQHFVPGAMVKKHLQAQIEGGCVGGEWKTTLGTPDRGSNLDLTVIVSMVYSSRGASYMFDKSLSIVVLPRRRESVCQFTPKESVCVSLPRRRGCVSVYPEGEGVCQSTPKERVCVSLPRRRECVSVYPEGESVCVSVYPEGECVCQFTPKKSVCQFTPKERVCVSLPRRRGCVSVYPEGESVCVSVYPEGESVCQFTPKESIQWRDTRASRLVFHFPAALLSGGRCGTMRDTELWERSAQTDKRASDWVARLTERVTSRQLSIVVDEEAKSLAQSGHALTRGSGGSVQAREDGLSTDTPAHMARVSDMTIMAVWVRFRVRGLADHLGTSLCSPYTAARKLGG</sequence>
<feature type="region of interest" description="Disordered" evidence="1">
    <location>
        <begin position="565"/>
        <end position="590"/>
    </location>
</feature>